<feature type="chain" id="PRO_5039592110" evidence="6">
    <location>
        <begin position="23"/>
        <end position="418"/>
    </location>
</feature>
<accession>A0A7Y6A340</accession>
<evidence type="ECO:0000256" key="2">
    <source>
        <dbReference type="ARBA" id="ARBA00022729"/>
    </source>
</evidence>
<dbReference type="Proteomes" id="UP000565724">
    <property type="component" value="Unassembled WGS sequence"/>
</dbReference>
<evidence type="ECO:0000313" key="8">
    <source>
        <dbReference type="Proteomes" id="UP000565724"/>
    </source>
</evidence>
<dbReference type="EMBL" id="JABMCI010000068">
    <property type="protein sequence ID" value="NUU18725.1"/>
    <property type="molecule type" value="Genomic_DNA"/>
</dbReference>
<keyword evidence="5" id="KW-0449">Lipoprotein</keyword>
<name>A0A7Y6A340_9CELL</name>
<dbReference type="AlphaFoldDB" id="A0A7Y6A340"/>
<comment type="caution">
    <text evidence="7">The sequence shown here is derived from an EMBL/GenBank/DDBJ whole genome shotgun (WGS) entry which is preliminary data.</text>
</comment>
<dbReference type="Pfam" id="PF01547">
    <property type="entry name" value="SBP_bac_1"/>
    <property type="match status" value="1"/>
</dbReference>
<evidence type="ECO:0000256" key="6">
    <source>
        <dbReference type="SAM" id="SignalP"/>
    </source>
</evidence>
<dbReference type="RefSeq" id="WP_175348646.1">
    <property type="nucleotide sequence ID" value="NZ_JABMCI010000068.1"/>
</dbReference>
<evidence type="ECO:0000256" key="4">
    <source>
        <dbReference type="ARBA" id="ARBA00023139"/>
    </source>
</evidence>
<dbReference type="PANTHER" id="PTHR43649:SF33">
    <property type="entry name" value="POLYGALACTURONAN_RHAMNOGALACTURONAN-BINDING PROTEIN YTCQ"/>
    <property type="match status" value="1"/>
</dbReference>
<proteinExistence type="predicted"/>
<keyword evidence="1" id="KW-1003">Cell membrane</keyword>
<gene>
    <name evidence="7" type="ORF">HP550_15835</name>
</gene>
<evidence type="ECO:0000256" key="5">
    <source>
        <dbReference type="ARBA" id="ARBA00023288"/>
    </source>
</evidence>
<feature type="signal peptide" evidence="6">
    <location>
        <begin position="1"/>
        <end position="22"/>
    </location>
</feature>
<dbReference type="PANTHER" id="PTHR43649">
    <property type="entry name" value="ARABINOSE-BINDING PROTEIN-RELATED"/>
    <property type="match status" value="1"/>
</dbReference>
<keyword evidence="8" id="KW-1185">Reference proteome</keyword>
<evidence type="ECO:0000313" key="7">
    <source>
        <dbReference type="EMBL" id="NUU18725.1"/>
    </source>
</evidence>
<keyword evidence="3" id="KW-0472">Membrane</keyword>
<dbReference type="SUPFAM" id="SSF53850">
    <property type="entry name" value="Periplasmic binding protein-like II"/>
    <property type="match status" value="1"/>
</dbReference>
<protein>
    <submittedName>
        <fullName evidence="7">Extracellular solute-binding protein</fullName>
    </submittedName>
</protein>
<dbReference type="InterPro" id="IPR006059">
    <property type="entry name" value="SBP"/>
</dbReference>
<reference evidence="7 8" key="1">
    <citation type="submission" date="2020-05" db="EMBL/GenBank/DDBJ databases">
        <title>Genome Sequencing of Type Strains.</title>
        <authorList>
            <person name="Lemaire J.F."/>
            <person name="Inderbitzin P."/>
            <person name="Gregorio O.A."/>
            <person name="Collins S.B."/>
            <person name="Wespe N."/>
            <person name="Knight-Connoni V."/>
        </authorList>
    </citation>
    <scope>NUCLEOTIDE SEQUENCE [LARGE SCALE GENOMIC DNA]</scope>
    <source>
        <strain evidence="7 8">ATCC 25174</strain>
    </source>
</reference>
<dbReference type="Gene3D" id="3.40.190.10">
    <property type="entry name" value="Periplasmic binding protein-like II"/>
    <property type="match status" value="2"/>
</dbReference>
<evidence type="ECO:0000256" key="1">
    <source>
        <dbReference type="ARBA" id="ARBA00022475"/>
    </source>
</evidence>
<dbReference type="InterPro" id="IPR050490">
    <property type="entry name" value="Bact_solute-bd_prot1"/>
</dbReference>
<sequence length="418" mass="43919">MRRLLGTTTAALSSAALVLTMAACTGGDTAEAVEDGGSATLKVWVMGDAGPAFTDLTAAFTEDTGIKLQVDAIPWENVNDKLTTAVASGDGPDVVQIGLSLLPTFADAGVLADLTDVLGEHPALAPSNFPDAVAPENLSTDGVALSVPWVSDTRVLFYRSDILAEAGHDAAPTTWDDMRSVAKDLAQRGEGQFGYYIPLWDNTLPVQYTWQAGGDVVDAEGAVDFRSPEFAAAADHWLGFFEDGSAPTATDWDQTQGFVSGATPMVVSGPYLAKAIRDAAPELDGSWSVTTLPADQTGTSLFAGSNLGIWKTSEHPDEAAQLLDFLAQPDNQIAWYDAVGELPTSSAALTELAGRGDEQLSVYVEQLDDAQTVPMVPGWDLVANEMASALTAIATTGADKQSTLDAFYAKADEIQSNY</sequence>
<organism evidence="7 8">
    <name type="scientific">Cellulomonas humilata</name>
    <dbReference type="NCBI Taxonomy" id="144055"/>
    <lineage>
        <taxon>Bacteria</taxon>
        <taxon>Bacillati</taxon>
        <taxon>Actinomycetota</taxon>
        <taxon>Actinomycetes</taxon>
        <taxon>Micrococcales</taxon>
        <taxon>Cellulomonadaceae</taxon>
        <taxon>Cellulomonas</taxon>
    </lineage>
</organism>
<evidence type="ECO:0000256" key="3">
    <source>
        <dbReference type="ARBA" id="ARBA00023136"/>
    </source>
</evidence>
<keyword evidence="4" id="KW-0564">Palmitate</keyword>
<dbReference type="PROSITE" id="PS51257">
    <property type="entry name" value="PROKAR_LIPOPROTEIN"/>
    <property type="match status" value="1"/>
</dbReference>
<keyword evidence="2 6" id="KW-0732">Signal</keyword>